<dbReference type="Proteomes" id="UP000274556">
    <property type="component" value="Unassembled WGS sequence"/>
</dbReference>
<evidence type="ECO:0000313" key="2">
    <source>
        <dbReference type="EMBL" id="RKT37915.1"/>
    </source>
</evidence>
<accession>A0A495UNU4</accession>
<feature type="transmembrane region" description="Helical" evidence="1">
    <location>
        <begin position="16"/>
        <end position="37"/>
    </location>
</feature>
<proteinExistence type="predicted"/>
<dbReference type="AlphaFoldDB" id="A0A495UNU4"/>
<sequence length="349" mass="38426">MTTRLRVKSRDREGGVPWASVVSLLLVVAFLFLAIVLPTKHSYLLDVVTYGAEFLPDGSERSQWSLQPGVILCSRTSTPPKTQQFSTKVCDRRHFAVTKLTKKLTFVWDRETRVILRSTGDGDILVHLDAVPEGGMDLGNALLGEGFETLPVHSQMIIRRAVLAESGSQPMSGEIKVGTVVKGGATGLLDKGSFAIRQSLLWRQNPITVQEGTLAHGDRISFLASRTLGREKPPKEVTAYGYLSVHADAPGARGPKPFRMIVYTEPAKGTMRIERFGAKPSEVAPSWTDRALRDPWFLGLTAILSLGAIVTTLISSLKEIFARRRRDSARLLRTALGLLRTIKAGRTRR</sequence>
<gene>
    <name evidence="2" type="ORF">BDD21_5426</name>
</gene>
<keyword evidence="3" id="KW-1185">Reference proteome</keyword>
<reference evidence="2 3" key="1">
    <citation type="submission" date="2018-10" db="EMBL/GenBank/DDBJ databases">
        <title>Genomic Encyclopedia of Archaeal and Bacterial Type Strains, Phase II (KMG-II): from individual species to whole genera.</title>
        <authorList>
            <person name="Goeker M."/>
        </authorList>
    </citation>
    <scope>NUCLEOTIDE SEQUENCE [LARGE SCALE GENOMIC DNA]</scope>
    <source>
        <strain evidence="2 3">DSM 235</strain>
    </source>
</reference>
<keyword evidence="1" id="KW-1133">Transmembrane helix</keyword>
<feature type="transmembrane region" description="Helical" evidence="1">
    <location>
        <begin position="296"/>
        <end position="317"/>
    </location>
</feature>
<name>A0A495UNU4_9GAMM</name>
<keyword evidence="1" id="KW-0472">Membrane</keyword>
<dbReference type="EMBL" id="RBXL01000002">
    <property type="protein sequence ID" value="RKT37915.1"/>
    <property type="molecule type" value="Genomic_DNA"/>
</dbReference>
<comment type="caution">
    <text evidence="2">The sequence shown here is derived from an EMBL/GenBank/DDBJ whole genome shotgun (WGS) entry which is preliminary data.</text>
</comment>
<evidence type="ECO:0000313" key="3">
    <source>
        <dbReference type="Proteomes" id="UP000274556"/>
    </source>
</evidence>
<evidence type="ECO:0000256" key="1">
    <source>
        <dbReference type="SAM" id="Phobius"/>
    </source>
</evidence>
<keyword evidence="1" id="KW-0812">Transmembrane</keyword>
<protein>
    <submittedName>
        <fullName evidence="2">Uncharacterized protein</fullName>
    </submittedName>
</protein>
<organism evidence="2 3">
    <name type="scientific">Thiocapsa rosea</name>
    <dbReference type="NCBI Taxonomy" id="69360"/>
    <lineage>
        <taxon>Bacteria</taxon>
        <taxon>Pseudomonadati</taxon>
        <taxon>Pseudomonadota</taxon>
        <taxon>Gammaproteobacteria</taxon>
        <taxon>Chromatiales</taxon>
        <taxon>Chromatiaceae</taxon>
        <taxon>Thiocapsa</taxon>
    </lineage>
</organism>